<dbReference type="EMBL" id="JAPESX010001054">
    <property type="protein sequence ID" value="KAJ8117922.1"/>
    <property type="molecule type" value="Genomic_DNA"/>
</dbReference>
<proteinExistence type="predicted"/>
<keyword evidence="2" id="KW-1185">Reference proteome</keyword>
<accession>A0ACC2IRY5</accession>
<dbReference type="Proteomes" id="UP001153334">
    <property type="component" value="Unassembled WGS sequence"/>
</dbReference>
<comment type="caution">
    <text evidence="1">The sequence shown here is derived from an EMBL/GenBank/DDBJ whole genome shotgun (WGS) entry which is preliminary data.</text>
</comment>
<evidence type="ECO:0000313" key="1">
    <source>
        <dbReference type="EMBL" id="KAJ8117922.1"/>
    </source>
</evidence>
<sequence length="310" mass="33369">MFRAWANPPHVRLLGPTIWSVAAVTGIYVGCATYEVYQDAKKAAAWSSRRAPKETISTFDELERFKERLTTDVILTRIYRPPSELPEFSSPEALTMGVMGLSLGVHLASKASAKFAYHFAHAPALPSNYTLLTSIFGHSGFIHLGINMYAMTQLMVPAAISPTLGHSNAHLGAFYLSAGILSSLANHATAVWPARHSAYMPALGASGALFALLGIIGVTYPTIQLGILLVPGSLPIGEALACIALFDAIGIFVRYPFIHLGHAAHLSGLALGVAGIAGYGYRVCYVAPSIVTNWYEAHRFIELERNFPVD</sequence>
<reference evidence="1" key="1">
    <citation type="submission" date="2022-11" db="EMBL/GenBank/DDBJ databases">
        <title>Genome Sequence of Nemania bipapillata.</title>
        <authorList>
            <person name="Buettner E."/>
        </authorList>
    </citation>
    <scope>NUCLEOTIDE SEQUENCE</scope>
    <source>
        <strain evidence="1">CP14</strain>
    </source>
</reference>
<gene>
    <name evidence="1" type="ORF">ONZ43_g4094</name>
</gene>
<evidence type="ECO:0000313" key="2">
    <source>
        <dbReference type="Proteomes" id="UP001153334"/>
    </source>
</evidence>
<protein>
    <submittedName>
        <fullName evidence="1">Uncharacterized protein</fullName>
    </submittedName>
</protein>
<name>A0ACC2IRY5_9PEZI</name>
<organism evidence="1 2">
    <name type="scientific">Nemania bipapillata</name>
    <dbReference type="NCBI Taxonomy" id="110536"/>
    <lineage>
        <taxon>Eukaryota</taxon>
        <taxon>Fungi</taxon>
        <taxon>Dikarya</taxon>
        <taxon>Ascomycota</taxon>
        <taxon>Pezizomycotina</taxon>
        <taxon>Sordariomycetes</taxon>
        <taxon>Xylariomycetidae</taxon>
        <taxon>Xylariales</taxon>
        <taxon>Xylariaceae</taxon>
        <taxon>Nemania</taxon>
    </lineage>
</organism>